<dbReference type="RefSeq" id="XP_009035311.1">
    <property type="nucleotide sequence ID" value="XM_009037063.1"/>
</dbReference>
<feature type="compositionally biased region" description="Acidic residues" evidence="7">
    <location>
        <begin position="1013"/>
        <end position="1024"/>
    </location>
</feature>
<feature type="region of interest" description="Disordered" evidence="7">
    <location>
        <begin position="814"/>
        <end position="1025"/>
    </location>
</feature>
<feature type="compositionally biased region" description="Basic and acidic residues" evidence="7">
    <location>
        <begin position="1239"/>
        <end position="1258"/>
    </location>
</feature>
<feature type="region of interest" description="Disordered" evidence="7">
    <location>
        <begin position="505"/>
        <end position="596"/>
    </location>
</feature>
<feature type="site" description="Interaction with DNA" evidence="5">
    <location>
        <position position="1769"/>
    </location>
</feature>
<name>F0Y3S0_AURAN</name>
<dbReference type="EMBL" id="GL833124">
    <property type="protein sequence ID" value="EGB10523.1"/>
    <property type="molecule type" value="Genomic_DNA"/>
</dbReference>
<evidence type="ECO:0000256" key="1">
    <source>
        <dbReference type="ARBA" id="ARBA00022723"/>
    </source>
</evidence>
<feature type="compositionally biased region" description="Low complexity" evidence="7">
    <location>
        <begin position="923"/>
        <end position="1005"/>
    </location>
</feature>
<reference evidence="10 11" key="1">
    <citation type="journal article" date="2011" name="Proc. Natl. Acad. Sci. U.S.A.">
        <title>Niche of harmful alga Aureococcus anophagefferens revealed through ecogenomics.</title>
        <authorList>
            <person name="Gobler C.J."/>
            <person name="Berry D.L."/>
            <person name="Dyhrman S.T."/>
            <person name="Wilhelm S.W."/>
            <person name="Salamov A."/>
            <person name="Lobanov A.V."/>
            <person name="Zhang Y."/>
            <person name="Collier J.L."/>
            <person name="Wurch L.L."/>
            <person name="Kustka A.B."/>
            <person name="Dill B.D."/>
            <person name="Shah M."/>
            <person name="VerBerkmoes N.C."/>
            <person name="Kuo A."/>
            <person name="Terry A."/>
            <person name="Pangilinan J."/>
            <person name="Lindquist E.A."/>
            <person name="Lucas S."/>
            <person name="Paulsen I.T."/>
            <person name="Hattenrath-Lehmann T.K."/>
            <person name="Talmage S.C."/>
            <person name="Walker E.A."/>
            <person name="Koch F."/>
            <person name="Burson A.M."/>
            <person name="Marcoval M.A."/>
            <person name="Tang Y.Z."/>
            <person name="Lecleir G.R."/>
            <person name="Coyne K.J."/>
            <person name="Berg G.M."/>
            <person name="Bertrand E.M."/>
            <person name="Saito M.A."/>
            <person name="Gladyshev V.N."/>
            <person name="Grigoriev I.V."/>
        </authorList>
    </citation>
    <scope>NUCLEOTIDE SEQUENCE [LARGE SCALE GENOMIC DNA]</scope>
    <source>
        <strain evidence="11">CCMP 1984</strain>
    </source>
</reference>
<dbReference type="Gene3D" id="6.10.140.2220">
    <property type="match status" value="1"/>
</dbReference>
<keyword evidence="3" id="KW-0862">Zinc</keyword>
<dbReference type="InParanoid" id="F0Y3S0"/>
<evidence type="ECO:0000256" key="8">
    <source>
        <dbReference type="SAM" id="SignalP"/>
    </source>
</evidence>
<dbReference type="SUPFAM" id="SSF52113">
    <property type="entry name" value="BRCT domain"/>
    <property type="match status" value="1"/>
</dbReference>
<evidence type="ECO:0000256" key="7">
    <source>
        <dbReference type="SAM" id="MobiDB-lite"/>
    </source>
</evidence>
<proteinExistence type="predicted"/>
<keyword evidence="8" id="KW-0732">Signal</keyword>
<keyword evidence="2 6" id="KW-0863">Zinc-finger</keyword>
<dbReference type="Gene3D" id="3.30.870.10">
    <property type="entry name" value="Endonuclease Chain A"/>
    <property type="match status" value="1"/>
</dbReference>
<dbReference type="InterPro" id="IPR029455">
    <property type="entry name" value="GHL15"/>
</dbReference>
<feature type="compositionally biased region" description="Acidic residues" evidence="7">
    <location>
        <begin position="834"/>
        <end position="864"/>
    </location>
</feature>
<evidence type="ECO:0000313" key="11">
    <source>
        <dbReference type="Proteomes" id="UP000002729"/>
    </source>
</evidence>
<dbReference type="Gene3D" id="3.40.50.10190">
    <property type="entry name" value="BRCT domain"/>
    <property type="match status" value="1"/>
</dbReference>
<evidence type="ECO:0000256" key="4">
    <source>
        <dbReference type="PIRSR" id="PIRSR610347-1"/>
    </source>
</evidence>
<dbReference type="InterPro" id="IPR036420">
    <property type="entry name" value="BRCT_dom_sf"/>
</dbReference>
<protein>
    <recommendedName>
        <fullName evidence="9">MYND-type domain-containing protein</fullName>
    </recommendedName>
</protein>
<feature type="signal peptide" evidence="8">
    <location>
        <begin position="1"/>
        <end position="15"/>
    </location>
</feature>
<dbReference type="Pfam" id="PF01753">
    <property type="entry name" value="zf-MYND"/>
    <property type="match status" value="1"/>
</dbReference>
<dbReference type="InterPro" id="IPR010347">
    <property type="entry name" value="Tdp1"/>
</dbReference>
<evidence type="ECO:0000256" key="6">
    <source>
        <dbReference type="PROSITE-ProRule" id="PRU00134"/>
    </source>
</evidence>
<feature type="domain" description="MYND-type" evidence="9">
    <location>
        <begin position="420"/>
        <end position="457"/>
    </location>
</feature>
<dbReference type="GO" id="GO:0005634">
    <property type="term" value="C:nucleus"/>
    <property type="evidence" value="ECO:0007669"/>
    <property type="project" value="InterPro"/>
</dbReference>
<dbReference type="SUPFAM" id="SSF144232">
    <property type="entry name" value="HIT/MYND zinc finger-like"/>
    <property type="match status" value="1"/>
</dbReference>
<dbReference type="Pfam" id="PF06087">
    <property type="entry name" value="Tyr-DNA_phospho"/>
    <property type="match status" value="1"/>
</dbReference>
<feature type="active site" description="Proton donor/acceptor" evidence="4">
    <location>
        <position position="1745"/>
    </location>
</feature>
<evidence type="ECO:0000259" key="9">
    <source>
        <dbReference type="PROSITE" id="PS50865"/>
    </source>
</evidence>
<dbReference type="GeneID" id="20223921"/>
<evidence type="ECO:0000256" key="3">
    <source>
        <dbReference type="ARBA" id="ARBA00022833"/>
    </source>
</evidence>
<evidence type="ECO:0000256" key="2">
    <source>
        <dbReference type="ARBA" id="ARBA00022771"/>
    </source>
</evidence>
<feature type="chain" id="PRO_5011999962" description="MYND-type domain-containing protein" evidence="8">
    <location>
        <begin position="16"/>
        <end position="1848"/>
    </location>
</feature>
<evidence type="ECO:0000256" key="5">
    <source>
        <dbReference type="PIRSR" id="PIRSR610347-3"/>
    </source>
</evidence>
<dbReference type="GO" id="GO:0008270">
    <property type="term" value="F:zinc ion binding"/>
    <property type="evidence" value="ECO:0007669"/>
    <property type="project" value="UniProtKB-KW"/>
</dbReference>
<evidence type="ECO:0000313" key="10">
    <source>
        <dbReference type="EMBL" id="EGB10523.1"/>
    </source>
</evidence>
<dbReference type="GO" id="GO:0008081">
    <property type="term" value="F:phosphoric diester hydrolase activity"/>
    <property type="evidence" value="ECO:0007669"/>
    <property type="project" value="InterPro"/>
</dbReference>
<keyword evidence="1" id="KW-0479">Metal-binding</keyword>
<dbReference type="Pfam" id="PF14885">
    <property type="entry name" value="GHL15"/>
    <property type="match status" value="1"/>
</dbReference>
<feature type="region of interest" description="Disordered" evidence="7">
    <location>
        <begin position="1301"/>
        <end position="1320"/>
    </location>
</feature>
<dbReference type="PROSITE" id="PS50865">
    <property type="entry name" value="ZF_MYND_2"/>
    <property type="match status" value="1"/>
</dbReference>
<organism evidence="11">
    <name type="scientific">Aureococcus anophagefferens</name>
    <name type="common">Harmful bloom alga</name>
    <dbReference type="NCBI Taxonomy" id="44056"/>
    <lineage>
        <taxon>Eukaryota</taxon>
        <taxon>Sar</taxon>
        <taxon>Stramenopiles</taxon>
        <taxon>Ochrophyta</taxon>
        <taxon>Pelagophyceae</taxon>
        <taxon>Pelagomonadales</taxon>
        <taxon>Pelagomonadaceae</taxon>
        <taxon>Aureococcus</taxon>
    </lineage>
</organism>
<dbReference type="KEGG" id="aaf:AURANDRAFT_62499"/>
<feature type="compositionally biased region" description="Basic and acidic residues" evidence="7">
    <location>
        <begin position="1214"/>
        <end position="1227"/>
    </location>
</feature>
<dbReference type="OrthoDB" id="2870891at2759"/>
<dbReference type="SUPFAM" id="SSF56024">
    <property type="entry name" value="Phospholipase D/nuclease"/>
    <property type="match status" value="1"/>
</dbReference>
<dbReference type="GO" id="GO:0006281">
    <property type="term" value="P:DNA repair"/>
    <property type="evidence" value="ECO:0007669"/>
    <property type="project" value="InterPro"/>
</dbReference>
<sequence>MGLPLLLGVVATAHALAPNTWDRAPVFIHTNYHDVPLTERELVELKRFDLITLEKNQGGTGPDVVARIVAAAKQLKAVTDAPVLMYTNLLLDWPQFATLHEEFAANAADWRLEDARGAVVSVKKSGLDMACFDQANASMRAAWKRQCADAVATGALDGCFVDRAAQYQYGCNARKRTNGGKPLISNASCDAYALAQTELQAEVGLVISNCGSQADVAACPPTGVAGVMFEFWCDVADGTSKNWPGMGPPESTCADLVKQAAALGDDHVVLIHRGVGAANNATYSYAAFLLAAGNYSKFGDGAWAGDWIWLDAYDRPLGAPKGSYYVAGDDALVLRRDFERVGVVVDTRNSCPDSPLLSDDRGPEKVPLERTMASLVEAAPGEEKPKRKVKYASGFFAGVGNNKPVPKEKAAADAHPDTVCGVCGAADSYSRCGRCQKVVYCGPECQEYDWWRHKKTCIPWDYKPIPAAEQSTICPYCQREVKMKDLGLHMDSDCGKYLDVMLGRKPMPPMDGPDPADDDGNDEPEVEWVPSPKDPSVNLVKGGPPPRERKGKDGGPVAPPKRDRRRERFKKDLNPVYPGLEGKTQKPLSERERPADAAAGRLNPFWDFVDEYPTTARGAMLMGWCRHRHRAMKDEDLIDRPNRGENATAERAEAAKRHHRRIEANEKMVQKLRHAIQERNVFKLGEVCDETNYWFTPREAKFWHEDIAMAHGKLKEYESNMKLCVTDSMWKAYSDLRKVQQRIVNAYREEDREITGKLRPGMEKMLKDVQELFESTQGLKALAKDRGVVTDGCREKGDLVDVLLDARVYLPRAAAPARAAPPRAEPAPSRAEPASDDDDDELQWNDQDSSDDDEPWAADGDGSEESAPREVTQPSSLPSPAEEDEASTDGISFEAFDAFVAAGPGSDAGSDAESDGDATTEHAAATSEAAASEEQPEAAASEAAPSAAAASEEQPEAAASEAAASEAAASEEQPEAATSEAAASEAAASEEQPEAAASEEQPEAPGNEHPEAPEDASEQPEDVDPAALAAARARAPPGVRELWEATGLDLDAQLAETMRRPGDYDLAAMEAQAAELRTKALGLAFLAAEARGRSGLYNDEQRTHAPDVEVLARRAAAGTLSLAEAVVAGSGAFAHASAFRKLADEVWRHGGGARSIEAAENCLAGHKVCFTGVFETIGRNRPDTQGHIRELTARFGGICRDGVTSSTTVLVVGRGEKGEGGHRDGKGESPTTSSKYRNALKENEKRGKKEAAEQRSFDEQAAKIAAKKARKPYEKRKYPAVKILYEDEYLAWIATLDGAPAAPAAPPVDERTSTAAPKQQPSLDEIRYTPRTGAMHGRGEVGAGALADALAAPKGFTLDNALVASGEQLDGIFAHTMLQRCACADGAGGKHDDDDGAAMEYCESYVTVQWSGAGGVYDERGGDASDGDEVASQRAHRGQSKWLAAGAKPAFSTTTGKKFEAARVITSDSLDSVCKARRKPELGVQYGLLADTKLGMGQAHQKFFLLRFRSTDDDGARGVVRLVVSSGNCAAVTYSSAPSRQLVGLWWADFEEKSDPRPSAFRDALLHHARALVDSRTPTKHDKDRERALERCEALFAACARADFAAADDADVRLVSSVPGVHARDAALGEDGVRAAFAEAAGGEKLDVAVVCHSFGGFGGPAGGERLRRLRGALAPNGGAMALFWPERNDSELIDVKRRAPDVGQVNASDETRLIDRLRSQSSLACLKAPRDERARGNKFVWNPHLMLYVLHDGRGAVRRALLTSANLSAAAWGRRRSANDPENADACDAAGALEIRSFELGVCVPVAPDAGEGFPFVFPPSSAGDCLYPYVGVRRNDAPTDKGHMYF</sequence>
<feature type="region of interest" description="Disordered" evidence="7">
    <location>
        <begin position="1212"/>
        <end position="1258"/>
    </location>
</feature>
<dbReference type="PANTHER" id="PTHR12415">
    <property type="entry name" value="TYROSYL-DNA PHOSPHODIESTERASE 1"/>
    <property type="match status" value="1"/>
</dbReference>
<keyword evidence="11" id="KW-1185">Reference proteome</keyword>
<dbReference type="InterPro" id="IPR002893">
    <property type="entry name" value="Znf_MYND"/>
</dbReference>
<dbReference type="Proteomes" id="UP000002729">
    <property type="component" value="Unassembled WGS sequence"/>
</dbReference>
<gene>
    <name evidence="10" type="ORF">AURANDRAFT_62499</name>
</gene>
<feature type="compositionally biased region" description="Acidic residues" evidence="7">
    <location>
        <begin position="514"/>
        <end position="526"/>
    </location>
</feature>
<accession>F0Y3S0</accession>
<feature type="compositionally biased region" description="Low complexity" evidence="7">
    <location>
        <begin position="814"/>
        <end position="832"/>
    </location>
</feature>